<reference evidence="2 3" key="1">
    <citation type="journal article" date="2012" name="Stand. Genomic Sci.">
        <title>Complete genome sequence of the sulfur compounds oxidizing chemolithoautotroph Sulfuricurvum kujiense type strain (YK-1(T)).</title>
        <authorList>
            <person name="Han C."/>
            <person name="Kotsyurbenko O."/>
            <person name="Chertkov O."/>
            <person name="Held B."/>
            <person name="Lapidus A."/>
            <person name="Nolan M."/>
            <person name="Lucas S."/>
            <person name="Hammon N."/>
            <person name="Deshpande S."/>
            <person name="Cheng J.F."/>
            <person name="Tapia R."/>
            <person name="Goodwin L.A."/>
            <person name="Pitluck S."/>
            <person name="Liolios K."/>
            <person name="Pagani I."/>
            <person name="Ivanova N."/>
            <person name="Mavromatis K."/>
            <person name="Mikhailova N."/>
            <person name="Pati A."/>
            <person name="Chen A."/>
            <person name="Palaniappan K."/>
            <person name="Land M."/>
            <person name="Hauser L."/>
            <person name="Chang Y.J."/>
            <person name="Jeffries C.D."/>
            <person name="Brambilla E.M."/>
            <person name="Rohde M."/>
            <person name="Spring S."/>
            <person name="Sikorski J."/>
            <person name="Goker M."/>
            <person name="Woyke T."/>
            <person name="Bristow J."/>
            <person name="Eisen J.A."/>
            <person name="Markowitz V."/>
            <person name="Hugenholtz P."/>
            <person name="Kyrpides N.C."/>
            <person name="Klenk H.P."/>
            <person name="Detter J.C."/>
        </authorList>
    </citation>
    <scope>NUCLEOTIDE SEQUENCE [LARGE SCALE GENOMIC DNA]</scope>
    <source>
        <strain evidence="3">ATCC BAA-921 / DSM 16994 / JCM 11577 / YK-1</strain>
    </source>
</reference>
<dbReference type="Proteomes" id="UP000008721">
    <property type="component" value="Chromosome"/>
</dbReference>
<keyword evidence="3" id="KW-1185">Reference proteome</keyword>
<evidence type="ECO:0000256" key="1">
    <source>
        <dbReference type="SAM" id="SignalP"/>
    </source>
</evidence>
<accession>E4TXN5</accession>
<evidence type="ECO:0000313" key="3">
    <source>
        <dbReference type="Proteomes" id="UP000008721"/>
    </source>
</evidence>
<protein>
    <recommendedName>
        <fullName evidence="4">Cytochrome C</fullName>
    </recommendedName>
</protein>
<dbReference type="KEGG" id="sku:Sulku_2311"/>
<evidence type="ECO:0000313" key="2">
    <source>
        <dbReference type="EMBL" id="ADR34971.1"/>
    </source>
</evidence>
<name>E4TXN5_SULKY</name>
<feature type="chain" id="PRO_5003187433" description="Cytochrome C" evidence="1">
    <location>
        <begin position="20"/>
        <end position="131"/>
    </location>
</feature>
<dbReference type="STRING" id="709032.Sulku_2311"/>
<evidence type="ECO:0008006" key="4">
    <source>
        <dbReference type="Google" id="ProtNLM"/>
    </source>
</evidence>
<dbReference type="RefSeq" id="WP_013461168.1">
    <property type="nucleotide sequence ID" value="NC_014762.1"/>
</dbReference>
<proteinExistence type="predicted"/>
<dbReference type="AlphaFoldDB" id="E4TXN5"/>
<dbReference type="OrthoDB" id="5327074at2"/>
<dbReference type="eggNOG" id="ENOG5032IVC">
    <property type="taxonomic scope" value="Bacteria"/>
</dbReference>
<keyword evidence="1" id="KW-0732">Signal</keyword>
<dbReference type="HOGENOM" id="CLU_158476_0_0_7"/>
<feature type="signal peptide" evidence="1">
    <location>
        <begin position="1"/>
        <end position="19"/>
    </location>
</feature>
<gene>
    <name evidence="2" type="ordered locus">Sulku_2311</name>
</gene>
<sequence>MKIIKILALSALLSAGVMADETLVNNMSQMESGLSNVQKGFLYNTPALIKSGVAEIKKADALFHDMEGTKKYLPKEKQHMSNIAFNAAKRIDTASNDLLKALDKKQYSKAHQSYSDIVNACTACHAVVRGW</sequence>
<dbReference type="EMBL" id="CP002355">
    <property type="protein sequence ID" value="ADR34971.1"/>
    <property type="molecule type" value="Genomic_DNA"/>
</dbReference>
<organism evidence="2 3">
    <name type="scientific">Sulfuricurvum kujiense (strain ATCC BAA-921 / DSM 16994 / JCM 11577 / YK-1)</name>
    <dbReference type="NCBI Taxonomy" id="709032"/>
    <lineage>
        <taxon>Bacteria</taxon>
        <taxon>Pseudomonadati</taxon>
        <taxon>Campylobacterota</taxon>
        <taxon>Epsilonproteobacteria</taxon>
        <taxon>Campylobacterales</taxon>
        <taxon>Sulfurimonadaceae</taxon>
        <taxon>Sulfuricurvum</taxon>
    </lineage>
</organism>